<dbReference type="GO" id="GO:0000978">
    <property type="term" value="F:RNA polymerase II cis-regulatory region sequence-specific DNA binding"/>
    <property type="evidence" value="ECO:0007669"/>
    <property type="project" value="TreeGrafter"/>
</dbReference>
<reference evidence="11" key="1">
    <citation type="submission" date="2018-11" db="EMBL/GenBank/DDBJ databases">
        <authorList>
            <person name="Alioto T."/>
            <person name="Alioto T."/>
        </authorList>
    </citation>
    <scope>NUCLEOTIDE SEQUENCE</scope>
</reference>
<organism evidence="11 12">
    <name type="scientific">Mytilus galloprovincialis</name>
    <name type="common">Mediterranean mussel</name>
    <dbReference type="NCBI Taxonomy" id="29158"/>
    <lineage>
        <taxon>Eukaryota</taxon>
        <taxon>Metazoa</taxon>
        <taxon>Spiralia</taxon>
        <taxon>Lophotrochozoa</taxon>
        <taxon>Mollusca</taxon>
        <taxon>Bivalvia</taxon>
        <taxon>Autobranchia</taxon>
        <taxon>Pteriomorphia</taxon>
        <taxon>Mytilida</taxon>
        <taxon>Mytiloidea</taxon>
        <taxon>Mytilidae</taxon>
        <taxon>Mytilinae</taxon>
        <taxon>Mytilus</taxon>
    </lineage>
</organism>
<dbReference type="GO" id="GO:0010837">
    <property type="term" value="P:regulation of keratinocyte proliferation"/>
    <property type="evidence" value="ECO:0007669"/>
    <property type="project" value="UniProtKB-ARBA"/>
</dbReference>
<feature type="domain" description="C2H2-type" evidence="10">
    <location>
        <begin position="661"/>
        <end position="688"/>
    </location>
</feature>
<evidence type="ECO:0000256" key="7">
    <source>
        <dbReference type="ARBA" id="ARBA00023242"/>
    </source>
</evidence>
<dbReference type="EMBL" id="UYJE01007640">
    <property type="protein sequence ID" value="VDI56682.1"/>
    <property type="molecule type" value="Genomic_DNA"/>
</dbReference>
<evidence type="ECO:0000256" key="9">
    <source>
        <dbReference type="SAM" id="MobiDB-lite"/>
    </source>
</evidence>
<dbReference type="SMART" id="SM00355">
    <property type="entry name" value="ZnF_C2H2"/>
    <property type="match status" value="4"/>
</dbReference>
<dbReference type="GO" id="GO:0045892">
    <property type="term" value="P:negative regulation of DNA-templated transcription"/>
    <property type="evidence" value="ECO:0007669"/>
    <property type="project" value="UniProtKB-ARBA"/>
</dbReference>
<dbReference type="OrthoDB" id="3437960at2759"/>
<evidence type="ECO:0000313" key="11">
    <source>
        <dbReference type="EMBL" id="VDI56682.1"/>
    </source>
</evidence>
<feature type="compositionally biased region" description="Low complexity" evidence="9">
    <location>
        <begin position="444"/>
        <end position="465"/>
    </location>
</feature>
<keyword evidence="12" id="KW-1185">Reference proteome</keyword>
<dbReference type="Proteomes" id="UP000596742">
    <property type="component" value="Unassembled WGS sequence"/>
</dbReference>
<dbReference type="InterPro" id="IPR027756">
    <property type="entry name" value="Ovo-like"/>
</dbReference>
<keyword evidence="3" id="KW-0479">Metal-binding</keyword>
<evidence type="ECO:0000256" key="1">
    <source>
        <dbReference type="ARBA" id="ARBA00004123"/>
    </source>
</evidence>
<dbReference type="SUPFAM" id="SSF57667">
    <property type="entry name" value="beta-beta-alpha zinc fingers"/>
    <property type="match status" value="2"/>
</dbReference>
<dbReference type="GO" id="GO:0009968">
    <property type="term" value="P:negative regulation of signal transduction"/>
    <property type="evidence" value="ECO:0007669"/>
    <property type="project" value="UniProtKB-ARBA"/>
</dbReference>
<comment type="similarity">
    <text evidence="2">Belongs to the krueppel C2H2-type zinc-finger protein family.</text>
</comment>
<dbReference type="FunFam" id="3.30.160.60:FF:001250">
    <property type="entry name" value="putative transcription factor ovo-like protein 3"/>
    <property type="match status" value="1"/>
</dbReference>
<dbReference type="GO" id="GO:0045596">
    <property type="term" value="P:negative regulation of cell differentiation"/>
    <property type="evidence" value="ECO:0007669"/>
    <property type="project" value="UniProtKB-ARBA"/>
</dbReference>
<sequence length="783" mass="88033">MPRTFLVRRTALQFETPSSTESEDDSEINSTELHVNHNNKDLSVPESSHDILLVEPRVKEEKVEVESEASNLPAVVSCDKSATYLSRAISKVITVDSVTGAIENKTSSVNTFIKAEIPDPELDAEVAYHTDRSLSSTTHDNSTCSRTISISSVESSGSQVYHSNTYSDISESSFQEHIQGRIAPLSLPLITPHQPLPPFASLAYNVFISSRQTMGETLQETVTMDTQPTTVMKLPLRFPLNNNQDQCSYKNERLTDDNQKCVNEQIKDTRVKLAEEKSEEKSETSEQKQIKDNLKETIKSAPKIWNPFHHVSTPKTNKVLPVSPVFNSPVSHIVNNLRSPYLPPPVVNYAAPLIANSYRHSERLGSPQMRTPEARISESERCYNYSYSTGSPFLREPGSSFQTVPQINASQNLNSVFSPRIPSPFLPYRTHCTPESYSSSTVQPSRTSTPSITPHPTTPIHRITPISSTPIRSIPEAHMSNAQKRPCTPVSETPKRQRIDNVPFQIYKESPTQSFDHCFQNLPYRCSSTPVITNNASQNQENSSVNRTPVTHLQQRAALQHGSPILTPSSISKENIPNQSSKDGVLKVVKTQQTPQKFEVINGGYGIKNPSFVPPKPADITNIQQDENGKGSFMCKVCGKEFTIQRLLNRHLKCHSEAKRYLCTFCGKGFNDTFDLKRHTRIHTGVKPYKCEHCEKAFTQRCSLESHSRKVHSMELSFGYKQRRNKTYVCEDCGHSTTDPEVHFKHLKDHHPNCPALSKPHDKRHFKFQANGRPTGSPLRLRH</sequence>
<dbReference type="AlphaFoldDB" id="A0A8B6FZM8"/>
<evidence type="ECO:0000256" key="2">
    <source>
        <dbReference type="ARBA" id="ARBA00006991"/>
    </source>
</evidence>
<dbReference type="GO" id="GO:0000981">
    <property type="term" value="F:DNA-binding transcription factor activity, RNA polymerase II-specific"/>
    <property type="evidence" value="ECO:0007669"/>
    <property type="project" value="TreeGrafter"/>
</dbReference>
<protein>
    <submittedName>
        <fullName evidence="11">Ovo</fullName>
    </submittedName>
</protein>
<evidence type="ECO:0000259" key="10">
    <source>
        <dbReference type="PROSITE" id="PS50157"/>
    </source>
</evidence>
<dbReference type="GO" id="GO:0009913">
    <property type="term" value="P:epidermal cell differentiation"/>
    <property type="evidence" value="ECO:0007669"/>
    <property type="project" value="TreeGrafter"/>
</dbReference>
<gene>
    <name evidence="11" type="ORF">MGAL_10B093792</name>
</gene>
<dbReference type="InterPro" id="IPR036236">
    <property type="entry name" value="Znf_C2H2_sf"/>
</dbReference>
<keyword evidence="6" id="KW-0862">Zinc</keyword>
<evidence type="ECO:0000256" key="5">
    <source>
        <dbReference type="ARBA" id="ARBA00022771"/>
    </source>
</evidence>
<evidence type="ECO:0000256" key="4">
    <source>
        <dbReference type="ARBA" id="ARBA00022737"/>
    </source>
</evidence>
<dbReference type="GO" id="GO:0008270">
    <property type="term" value="F:zinc ion binding"/>
    <property type="evidence" value="ECO:0007669"/>
    <property type="project" value="UniProtKB-KW"/>
</dbReference>
<dbReference type="PROSITE" id="PS00028">
    <property type="entry name" value="ZINC_FINGER_C2H2_1"/>
    <property type="match status" value="2"/>
</dbReference>
<keyword evidence="5 8" id="KW-0863">Zinc-finger</keyword>
<evidence type="ECO:0000256" key="8">
    <source>
        <dbReference type="PROSITE-ProRule" id="PRU00042"/>
    </source>
</evidence>
<keyword evidence="4" id="KW-0677">Repeat</keyword>
<feature type="domain" description="C2H2-type" evidence="10">
    <location>
        <begin position="728"/>
        <end position="755"/>
    </location>
</feature>
<name>A0A8B6FZM8_MYTGA</name>
<comment type="caution">
    <text evidence="11">The sequence shown here is derived from an EMBL/GenBank/DDBJ whole genome shotgun (WGS) entry which is preliminary data.</text>
</comment>
<dbReference type="FunFam" id="3.30.160.60:FF:000452">
    <property type="entry name" value="Transcription factor Ovo-like 2"/>
    <property type="match status" value="1"/>
</dbReference>
<accession>A0A8B6FZM8</accession>
<dbReference type="PANTHER" id="PTHR10032">
    <property type="entry name" value="ZINC FINGER PROTEIN WITH KRAB AND SCAN DOMAINS"/>
    <property type="match status" value="1"/>
</dbReference>
<dbReference type="InterPro" id="IPR013087">
    <property type="entry name" value="Znf_C2H2_type"/>
</dbReference>
<feature type="domain" description="C2H2-type" evidence="10">
    <location>
        <begin position="689"/>
        <end position="717"/>
    </location>
</feature>
<dbReference type="Gene3D" id="3.30.160.60">
    <property type="entry name" value="Classic Zinc Finger"/>
    <property type="match status" value="3"/>
</dbReference>
<dbReference type="Pfam" id="PF00096">
    <property type="entry name" value="zf-C2H2"/>
    <property type="match status" value="2"/>
</dbReference>
<proteinExistence type="inferred from homology"/>
<evidence type="ECO:0000256" key="6">
    <source>
        <dbReference type="ARBA" id="ARBA00022833"/>
    </source>
</evidence>
<dbReference type="GO" id="GO:0005634">
    <property type="term" value="C:nucleus"/>
    <property type="evidence" value="ECO:0007669"/>
    <property type="project" value="UniProtKB-SubCell"/>
</dbReference>
<feature type="region of interest" description="Disordered" evidence="9">
    <location>
        <begin position="436"/>
        <end position="465"/>
    </location>
</feature>
<evidence type="ECO:0000256" key="3">
    <source>
        <dbReference type="ARBA" id="ARBA00022723"/>
    </source>
</evidence>
<dbReference type="PROSITE" id="PS50157">
    <property type="entry name" value="ZINC_FINGER_C2H2_2"/>
    <property type="match status" value="4"/>
</dbReference>
<evidence type="ECO:0000313" key="12">
    <source>
        <dbReference type="Proteomes" id="UP000596742"/>
    </source>
</evidence>
<keyword evidence="7" id="KW-0539">Nucleus</keyword>
<dbReference type="GO" id="GO:0051241">
    <property type="term" value="P:negative regulation of multicellular organismal process"/>
    <property type="evidence" value="ECO:0007669"/>
    <property type="project" value="UniProtKB-ARBA"/>
</dbReference>
<feature type="domain" description="C2H2-type" evidence="10">
    <location>
        <begin position="633"/>
        <end position="660"/>
    </location>
</feature>
<dbReference type="PANTHER" id="PTHR10032:SF271">
    <property type="entry name" value="RH12261P-RELATED"/>
    <property type="match status" value="1"/>
</dbReference>
<comment type="subcellular location">
    <subcellularLocation>
        <location evidence="1">Nucleus</location>
    </subcellularLocation>
</comment>